<dbReference type="PROSITE" id="PS51635">
    <property type="entry name" value="PNPLA"/>
    <property type="match status" value="1"/>
</dbReference>
<dbReference type="GO" id="GO:0016042">
    <property type="term" value="P:lipid catabolic process"/>
    <property type="evidence" value="ECO:0007669"/>
    <property type="project" value="UniProtKB-KW"/>
</dbReference>
<comment type="caution">
    <text evidence="4">Lacks conserved residue(s) required for the propagation of feature annotation.</text>
</comment>
<dbReference type="Gene3D" id="3.40.1090.10">
    <property type="entry name" value="Cytosolic phospholipase A2 catalytic domain"/>
    <property type="match status" value="1"/>
</dbReference>
<dbReference type="PANTHER" id="PTHR14226:SF76">
    <property type="entry name" value="NTE FAMILY PROTEIN RSSA"/>
    <property type="match status" value="1"/>
</dbReference>
<dbReference type="InterPro" id="IPR016035">
    <property type="entry name" value="Acyl_Trfase/lysoPLipase"/>
</dbReference>
<dbReference type="Proteomes" id="UP000886050">
    <property type="component" value="Unassembled WGS sequence"/>
</dbReference>
<protein>
    <recommendedName>
        <fullName evidence="5">PNPLA domain-containing protein</fullName>
    </recommendedName>
</protein>
<evidence type="ECO:0000256" key="2">
    <source>
        <dbReference type="ARBA" id="ARBA00022963"/>
    </source>
</evidence>
<name>A0A7V5HPG5_UNCW3</name>
<dbReference type="AlphaFoldDB" id="A0A7V5HPG5"/>
<dbReference type="InterPro" id="IPR050301">
    <property type="entry name" value="NTE"/>
</dbReference>
<dbReference type="SUPFAM" id="SSF52151">
    <property type="entry name" value="FabD/lysophospholipase-like"/>
    <property type="match status" value="1"/>
</dbReference>
<feature type="non-terminal residue" evidence="6">
    <location>
        <position position="139"/>
    </location>
</feature>
<comment type="caution">
    <text evidence="6">The sequence shown here is derived from an EMBL/GenBank/DDBJ whole genome shotgun (WGS) entry which is preliminary data.</text>
</comment>
<evidence type="ECO:0000256" key="3">
    <source>
        <dbReference type="ARBA" id="ARBA00023098"/>
    </source>
</evidence>
<evidence type="ECO:0000259" key="5">
    <source>
        <dbReference type="PROSITE" id="PS51635"/>
    </source>
</evidence>
<reference evidence="6" key="1">
    <citation type="journal article" date="2020" name="mSystems">
        <title>Genome- and Community-Level Interaction Insights into Carbon Utilization and Element Cycling Functions of Hydrothermarchaeota in Hydrothermal Sediment.</title>
        <authorList>
            <person name="Zhou Z."/>
            <person name="Liu Y."/>
            <person name="Xu W."/>
            <person name="Pan J."/>
            <person name="Luo Z.H."/>
            <person name="Li M."/>
        </authorList>
    </citation>
    <scope>NUCLEOTIDE SEQUENCE [LARGE SCALE GENOMIC DNA]</scope>
    <source>
        <strain evidence="6">HyVt-96</strain>
    </source>
</reference>
<keyword evidence="3" id="KW-0443">Lipid metabolism</keyword>
<accession>A0A7V5HPG5</accession>
<gene>
    <name evidence="6" type="ORF">ENL43_03850</name>
</gene>
<keyword evidence="1" id="KW-0378">Hydrolase</keyword>
<organism evidence="6">
    <name type="scientific">candidate division WOR-3 bacterium</name>
    <dbReference type="NCBI Taxonomy" id="2052148"/>
    <lineage>
        <taxon>Bacteria</taxon>
        <taxon>Bacteria division WOR-3</taxon>
    </lineage>
</organism>
<evidence type="ECO:0000313" key="6">
    <source>
        <dbReference type="EMBL" id="HHF53480.1"/>
    </source>
</evidence>
<keyword evidence="2" id="KW-0442">Lipid degradation</keyword>
<evidence type="ECO:0000256" key="1">
    <source>
        <dbReference type="ARBA" id="ARBA00022801"/>
    </source>
</evidence>
<dbReference type="PANTHER" id="PTHR14226">
    <property type="entry name" value="NEUROPATHY TARGET ESTERASE/SWISS CHEESE D.MELANOGASTER"/>
    <property type="match status" value="1"/>
</dbReference>
<dbReference type="Pfam" id="PF01734">
    <property type="entry name" value="Patatin"/>
    <property type="match status" value="1"/>
</dbReference>
<dbReference type="GO" id="GO:0016787">
    <property type="term" value="F:hydrolase activity"/>
    <property type="evidence" value="ECO:0007669"/>
    <property type="project" value="UniProtKB-KW"/>
</dbReference>
<dbReference type="InterPro" id="IPR002641">
    <property type="entry name" value="PNPLA_dom"/>
</dbReference>
<evidence type="ECO:0000256" key="4">
    <source>
        <dbReference type="PROSITE-ProRule" id="PRU01161"/>
    </source>
</evidence>
<feature type="short sequence motif" description="GXSXG" evidence="4">
    <location>
        <begin position="40"/>
        <end position="44"/>
    </location>
</feature>
<sequence>MNRNKKVALILSGGAARGYAHIGVIRGLEELGIKPDLIIGTSMGSLVGGFYASGFTADEMQRIAGELNSIKIARLFPPRPSIKGIIDGKNVVDFLRNHLGNQKIEDLPVKYAAVAVDLLQNRELVITRGDLVTAIRMSI</sequence>
<feature type="domain" description="PNPLA" evidence="5">
    <location>
        <begin position="9"/>
        <end position="139"/>
    </location>
</feature>
<dbReference type="EMBL" id="DRTX01000199">
    <property type="protein sequence ID" value="HHF53480.1"/>
    <property type="molecule type" value="Genomic_DNA"/>
</dbReference>
<proteinExistence type="predicted"/>